<evidence type="ECO:0000256" key="6">
    <source>
        <dbReference type="ARBA" id="ARBA00022692"/>
    </source>
</evidence>
<dbReference type="EMBL" id="MHTW01000018">
    <property type="protein sequence ID" value="OHA67078.1"/>
    <property type="molecule type" value="Genomic_DNA"/>
</dbReference>
<keyword evidence="9" id="KW-0067">ATP-binding</keyword>
<dbReference type="GO" id="GO:0005524">
    <property type="term" value="F:ATP binding"/>
    <property type="evidence" value="ECO:0007669"/>
    <property type="project" value="UniProtKB-KW"/>
</dbReference>
<dbReference type="InterPro" id="IPR003661">
    <property type="entry name" value="HisK_dim/P_dom"/>
</dbReference>
<dbReference type="Gene3D" id="3.30.450.20">
    <property type="entry name" value="PAS domain"/>
    <property type="match status" value="1"/>
</dbReference>
<protein>
    <recommendedName>
        <fullName evidence="3">histidine kinase</fullName>
        <ecNumber evidence="3">2.7.13.3</ecNumber>
    </recommendedName>
</protein>
<keyword evidence="4" id="KW-0597">Phosphoprotein</keyword>
<dbReference type="SUPFAM" id="SSF55874">
    <property type="entry name" value="ATPase domain of HSP90 chaperone/DNA topoisomerase II/histidine kinase"/>
    <property type="match status" value="1"/>
</dbReference>
<gene>
    <name evidence="16" type="ORF">A3C82_02375</name>
</gene>
<dbReference type="Pfam" id="PF02518">
    <property type="entry name" value="HATPase_c"/>
    <property type="match status" value="1"/>
</dbReference>
<evidence type="ECO:0000259" key="15">
    <source>
        <dbReference type="PROSITE" id="PS50112"/>
    </source>
</evidence>
<dbReference type="STRING" id="1802451.A3C82_02375"/>
<dbReference type="GO" id="GO:0016020">
    <property type="term" value="C:membrane"/>
    <property type="evidence" value="ECO:0007669"/>
    <property type="project" value="UniProtKB-SubCell"/>
</dbReference>
<dbReference type="Pfam" id="PF08448">
    <property type="entry name" value="PAS_4"/>
    <property type="match status" value="1"/>
</dbReference>
<comment type="caution">
    <text evidence="16">The sequence shown here is derived from an EMBL/GenBank/DDBJ whole genome shotgun (WGS) entry which is preliminary data.</text>
</comment>
<evidence type="ECO:0000256" key="12">
    <source>
        <dbReference type="ARBA" id="ARBA00023136"/>
    </source>
</evidence>
<sequence>MLFGIDIPVLFVLFSQAIALVIIFAAFVVWRKAKSRIEEQERTKQALLSRTQELQAILSSMGEGIIVVDTDFRISLMNQTASVLLRVAPFEAMQKQVFEVFPVFRGKEQVVETRDLLWKVMEQPDILNIRLKDDYYCRNKAGGIFSIAMVAASLMRKGEIGGVIIAFHDIQEEKDIDRAKTEFVSLASHQLRTPLSTVNWYAEMLLAGDAGKLNKEQKKYVDEVYRGTQRMVELVNALLNVSRLELGTFAVEPKPTDIGKLVQSAIDEQSPQINGKGLRVETAFDNAIPLVPADPKLLRMVVQNLLSNAVKYTPQAGTIGVSLSLNSQKNVLLKVSDTGYGIPKSQHDKIFTKLFRADNVREKDTEGTGLGLYVVKAIIDQSGGAIWFESEENKGTTFYVTVPLAGMKKKEGVKSFA</sequence>
<organism evidence="16 17">
    <name type="scientific">Candidatus Wildermuthbacteria bacterium RIFCSPHIGHO2_02_FULL_47_12</name>
    <dbReference type="NCBI Taxonomy" id="1802451"/>
    <lineage>
        <taxon>Bacteria</taxon>
        <taxon>Candidatus Wildermuthiibacteriota</taxon>
    </lineage>
</organism>
<dbReference type="GO" id="GO:0000155">
    <property type="term" value="F:phosphorelay sensor kinase activity"/>
    <property type="evidence" value="ECO:0007669"/>
    <property type="project" value="InterPro"/>
</dbReference>
<dbReference type="SMART" id="SM00387">
    <property type="entry name" value="HATPase_c"/>
    <property type="match status" value="1"/>
</dbReference>
<evidence type="ECO:0000256" key="10">
    <source>
        <dbReference type="ARBA" id="ARBA00022989"/>
    </source>
</evidence>
<dbReference type="EC" id="2.7.13.3" evidence="3"/>
<evidence type="ECO:0000256" key="3">
    <source>
        <dbReference type="ARBA" id="ARBA00012438"/>
    </source>
</evidence>
<name>A0A1G2R3D3_9BACT</name>
<dbReference type="GO" id="GO:0030295">
    <property type="term" value="F:protein kinase activator activity"/>
    <property type="evidence" value="ECO:0007669"/>
    <property type="project" value="TreeGrafter"/>
</dbReference>
<dbReference type="Gene3D" id="3.30.565.10">
    <property type="entry name" value="Histidine kinase-like ATPase, C-terminal domain"/>
    <property type="match status" value="1"/>
</dbReference>
<keyword evidence="7" id="KW-0547">Nucleotide-binding</keyword>
<dbReference type="PANTHER" id="PTHR42878">
    <property type="entry name" value="TWO-COMPONENT HISTIDINE KINASE"/>
    <property type="match status" value="1"/>
</dbReference>
<dbReference type="InterPro" id="IPR036097">
    <property type="entry name" value="HisK_dim/P_sf"/>
</dbReference>
<evidence type="ECO:0000256" key="1">
    <source>
        <dbReference type="ARBA" id="ARBA00000085"/>
    </source>
</evidence>
<dbReference type="PRINTS" id="PR00344">
    <property type="entry name" value="BCTRLSENSOR"/>
</dbReference>
<evidence type="ECO:0000256" key="5">
    <source>
        <dbReference type="ARBA" id="ARBA00022679"/>
    </source>
</evidence>
<evidence type="ECO:0000256" key="2">
    <source>
        <dbReference type="ARBA" id="ARBA00004141"/>
    </source>
</evidence>
<dbReference type="PROSITE" id="PS50112">
    <property type="entry name" value="PAS"/>
    <property type="match status" value="1"/>
</dbReference>
<dbReference type="InterPro" id="IPR003594">
    <property type="entry name" value="HATPase_dom"/>
</dbReference>
<dbReference type="InterPro" id="IPR000014">
    <property type="entry name" value="PAS"/>
</dbReference>
<dbReference type="Pfam" id="PF00512">
    <property type="entry name" value="HisKA"/>
    <property type="match status" value="1"/>
</dbReference>
<dbReference type="GO" id="GO:0000156">
    <property type="term" value="F:phosphorelay response regulator activity"/>
    <property type="evidence" value="ECO:0007669"/>
    <property type="project" value="TreeGrafter"/>
</dbReference>
<dbReference type="InterPro" id="IPR004358">
    <property type="entry name" value="Sig_transdc_His_kin-like_C"/>
</dbReference>
<dbReference type="InterPro" id="IPR035965">
    <property type="entry name" value="PAS-like_dom_sf"/>
</dbReference>
<evidence type="ECO:0000256" key="11">
    <source>
        <dbReference type="ARBA" id="ARBA00023012"/>
    </source>
</evidence>
<feature type="domain" description="PAS" evidence="15">
    <location>
        <begin position="50"/>
        <end position="101"/>
    </location>
</feature>
<dbReference type="CDD" id="cd00130">
    <property type="entry name" value="PAS"/>
    <property type="match status" value="1"/>
</dbReference>
<dbReference type="Proteomes" id="UP000176901">
    <property type="component" value="Unassembled WGS sequence"/>
</dbReference>
<keyword evidence="12 13" id="KW-0472">Membrane</keyword>
<evidence type="ECO:0000256" key="7">
    <source>
        <dbReference type="ARBA" id="ARBA00022741"/>
    </source>
</evidence>
<keyword evidence="5" id="KW-0808">Transferase</keyword>
<evidence type="ECO:0000259" key="14">
    <source>
        <dbReference type="PROSITE" id="PS50109"/>
    </source>
</evidence>
<dbReference type="AlphaFoldDB" id="A0A1G2R3D3"/>
<dbReference type="Gene3D" id="1.10.287.130">
    <property type="match status" value="1"/>
</dbReference>
<dbReference type="SUPFAM" id="SSF55785">
    <property type="entry name" value="PYP-like sensor domain (PAS domain)"/>
    <property type="match status" value="1"/>
</dbReference>
<evidence type="ECO:0000256" key="4">
    <source>
        <dbReference type="ARBA" id="ARBA00022553"/>
    </source>
</evidence>
<evidence type="ECO:0000313" key="17">
    <source>
        <dbReference type="Proteomes" id="UP000176901"/>
    </source>
</evidence>
<reference evidence="16 17" key="1">
    <citation type="journal article" date="2016" name="Nat. Commun.">
        <title>Thousands of microbial genomes shed light on interconnected biogeochemical processes in an aquifer system.</title>
        <authorList>
            <person name="Anantharaman K."/>
            <person name="Brown C.T."/>
            <person name="Hug L.A."/>
            <person name="Sharon I."/>
            <person name="Castelle C.J."/>
            <person name="Probst A.J."/>
            <person name="Thomas B.C."/>
            <person name="Singh A."/>
            <person name="Wilkins M.J."/>
            <person name="Karaoz U."/>
            <person name="Brodie E.L."/>
            <person name="Williams K.H."/>
            <person name="Hubbard S.S."/>
            <person name="Banfield J.F."/>
        </authorList>
    </citation>
    <scope>NUCLEOTIDE SEQUENCE [LARGE SCALE GENOMIC DNA]</scope>
</reference>
<evidence type="ECO:0000256" key="13">
    <source>
        <dbReference type="SAM" id="Phobius"/>
    </source>
</evidence>
<evidence type="ECO:0000313" key="16">
    <source>
        <dbReference type="EMBL" id="OHA67078.1"/>
    </source>
</evidence>
<dbReference type="PANTHER" id="PTHR42878:SF7">
    <property type="entry name" value="SENSOR HISTIDINE KINASE GLRK"/>
    <property type="match status" value="1"/>
</dbReference>
<dbReference type="GO" id="GO:0007234">
    <property type="term" value="P:osmosensory signaling via phosphorelay pathway"/>
    <property type="evidence" value="ECO:0007669"/>
    <property type="project" value="TreeGrafter"/>
</dbReference>
<evidence type="ECO:0000256" key="9">
    <source>
        <dbReference type="ARBA" id="ARBA00022840"/>
    </source>
</evidence>
<keyword evidence="11" id="KW-0902">Two-component regulatory system</keyword>
<dbReference type="SMART" id="SM00091">
    <property type="entry name" value="PAS"/>
    <property type="match status" value="1"/>
</dbReference>
<dbReference type="InterPro" id="IPR005467">
    <property type="entry name" value="His_kinase_dom"/>
</dbReference>
<comment type="subcellular location">
    <subcellularLocation>
        <location evidence="2">Membrane</location>
        <topology evidence="2">Multi-pass membrane protein</topology>
    </subcellularLocation>
</comment>
<proteinExistence type="predicted"/>
<feature type="transmembrane region" description="Helical" evidence="13">
    <location>
        <begin position="6"/>
        <end position="30"/>
    </location>
</feature>
<dbReference type="InterPro" id="IPR036890">
    <property type="entry name" value="HATPase_C_sf"/>
</dbReference>
<comment type="catalytic activity">
    <reaction evidence="1">
        <text>ATP + protein L-histidine = ADP + protein N-phospho-L-histidine.</text>
        <dbReference type="EC" id="2.7.13.3"/>
    </reaction>
</comment>
<dbReference type="CDD" id="cd00082">
    <property type="entry name" value="HisKA"/>
    <property type="match status" value="1"/>
</dbReference>
<dbReference type="FunFam" id="3.30.565.10:FF:000006">
    <property type="entry name" value="Sensor histidine kinase WalK"/>
    <property type="match status" value="1"/>
</dbReference>
<keyword evidence="8" id="KW-0418">Kinase</keyword>
<dbReference type="SMART" id="SM00388">
    <property type="entry name" value="HisKA"/>
    <property type="match status" value="1"/>
</dbReference>
<dbReference type="InterPro" id="IPR013656">
    <property type="entry name" value="PAS_4"/>
</dbReference>
<accession>A0A1G2R3D3</accession>
<keyword evidence="10 13" id="KW-1133">Transmembrane helix</keyword>
<dbReference type="InterPro" id="IPR050351">
    <property type="entry name" value="BphY/WalK/GraS-like"/>
</dbReference>
<dbReference type="PROSITE" id="PS50109">
    <property type="entry name" value="HIS_KIN"/>
    <property type="match status" value="1"/>
</dbReference>
<dbReference type="SUPFAM" id="SSF47384">
    <property type="entry name" value="Homodimeric domain of signal transducing histidine kinase"/>
    <property type="match status" value="1"/>
</dbReference>
<keyword evidence="6 13" id="KW-0812">Transmembrane</keyword>
<feature type="domain" description="Histidine kinase" evidence="14">
    <location>
        <begin position="186"/>
        <end position="406"/>
    </location>
</feature>
<evidence type="ECO:0000256" key="8">
    <source>
        <dbReference type="ARBA" id="ARBA00022777"/>
    </source>
</evidence>